<dbReference type="AlphaFoldDB" id="A0A0F9GQJ9"/>
<gene>
    <name evidence="2" type="ORF">LCGC14_1881010</name>
</gene>
<dbReference type="EMBL" id="LAZR01019369">
    <property type="protein sequence ID" value="KKL92806.1"/>
    <property type="molecule type" value="Genomic_DNA"/>
</dbReference>
<reference evidence="2" key="1">
    <citation type="journal article" date="2015" name="Nature">
        <title>Complex archaea that bridge the gap between prokaryotes and eukaryotes.</title>
        <authorList>
            <person name="Spang A."/>
            <person name="Saw J.H."/>
            <person name="Jorgensen S.L."/>
            <person name="Zaremba-Niedzwiedzka K."/>
            <person name="Martijn J."/>
            <person name="Lind A.E."/>
            <person name="van Eijk R."/>
            <person name="Schleper C."/>
            <person name="Guy L."/>
            <person name="Ettema T.J."/>
        </authorList>
    </citation>
    <scope>NUCLEOTIDE SEQUENCE</scope>
</reference>
<name>A0A0F9GQJ9_9ZZZZ</name>
<evidence type="ECO:0000256" key="1">
    <source>
        <dbReference type="SAM" id="MobiDB-lite"/>
    </source>
</evidence>
<sequence length="85" mass="9805">MFYNQKQVRKANRQRKQENLAKRKRLEAASPDLLAACEKASTWMMWLKQSGQCKCEKNSRGRCIKCVVTDELVEVEAAIAKAKKM</sequence>
<evidence type="ECO:0000313" key="2">
    <source>
        <dbReference type="EMBL" id="KKL92806.1"/>
    </source>
</evidence>
<proteinExistence type="predicted"/>
<feature type="region of interest" description="Disordered" evidence="1">
    <location>
        <begin position="1"/>
        <end position="22"/>
    </location>
</feature>
<protein>
    <submittedName>
        <fullName evidence="2">Uncharacterized protein</fullName>
    </submittedName>
</protein>
<accession>A0A0F9GQJ9</accession>
<comment type="caution">
    <text evidence="2">The sequence shown here is derived from an EMBL/GenBank/DDBJ whole genome shotgun (WGS) entry which is preliminary data.</text>
</comment>
<organism evidence="2">
    <name type="scientific">marine sediment metagenome</name>
    <dbReference type="NCBI Taxonomy" id="412755"/>
    <lineage>
        <taxon>unclassified sequences</taxon>
        <taxon>metagenomes</taxon>
        <taxon>ecological metagenomes</taxon>
    </lineage>
</organism>